<dbReference type="EMBL" id="PFMS01000122">
    <property type="protein sequence ID" value="PIZ14833.1"/>
    <property type="molecule type" value="Genomic_DNA"/>
</dbReference>
<feature type="domain" description="PIN" evidence="1">
    <location>
        <begin position="2"/>
        <end position="113"/>
    </location>
</feature>
<dbReference type="PANTHER" id="PTHR34610:SF3">
    <property type="entry name" value="SSL7007 PROTEIN"/>
    <property type="match status" value="1"/>
</dbReference>
<dbReference type="Proteomes" id="UP000234145">
    <property type="component" value="Unassembled WGS sequence"/>
</dbReference>
<dbReference type="InterPro" id="IPR029060">
    <property type="entry name" value="PIN-like_dom_sf"/>
</dbReference>
<dbReference type="PANTHER" id="PTHR34610">
    <property type="entry name" value="SSL7007 PROTEIN"/>
    <property type="match status" value="1"/>
</dbReference>
<dbReference type="Pfam" id="PF13470">
    <property type="entry name" value="PIN_3"/>
    <property type="match status" value="1"/>
</dbReference>
<dbReference type="NCBIfam" id="TIGR00305">
    <property type="entry name" value="putative toxin-antitoxin system toxin component, PIN family"/>
    <property type="match status" value="1"/>
</dbReference>
<dbReference type="InterPro" id="IPR002716">
    <property type="entry name" value="PIN_dom"/>
</dbReference>
<protein>
    <submittedName>
        <fullName evidence="2">Putative toxin-antitoxin system toxin component, PIN family</fullName>
    </submittedName>
</protein>
<reference evidence="3" key="1">
    <citation type="submission" date="2017-09" db="EMBL/GenBank/DDBJ databases">
        <title>Depth-based differentiation of microbial function through sediment-hosted aquifers and enrichment of novel symbionts in the deep terrestrial subsurface.</title>
        <authorList>
            <person name="Probst A.J."/>
            <person name="Ladd B."/>
            <person name="Jarett J.K."/>
            <person name="Geller-Mcgrath D.E."/>
            <person name="Sieber C.M.K."/>
            <person name="Emerson J.B."/>
            <person name="Anantharaman K."/>
            <person name="Thomas B.C."/>
            <person name="Malmstrom R."/>
            <person name="Stieglmeier M."/>
            <person name="Klingl A."/>
            <person name="Woyke T."/>
            <person name="Ryan C.M."/>
            <person name="Banfield J.F."/>
        </authorList>
    </citation>
    <scope>NUCLEOTIDE SEQUENCE [LARGE SCALE GENOMIC DNA]</scope>
</reference>
<comment type="caution">
    <text evidence="2">The sequence shown here is derived from an EMBL/GenBank/DDBJ whole genome shotgun (WGS) entry which is preliminary data.</text>
</comment>
<gene>
    <name evidence="2" type="ORF">COY51_07155</name>
</gene>
<accession>A0A2H9P9G1</accession>
<dbReference type="AlphaFoldDB" id="A0A2H9P9G1"/>
<dbReference type="SMART" id="SM00670">
    <property type="entry name" value="PINc"/>
    <property type="match status" value="1"/>
</dbReference>
<evidence type="ECO:0000259" key="1">
    <source>
        <dbReference type="SMART" id="SM00670"/>
    </source>
</evidence>
<sequence>MFKVIIDTNIFIAAYFKSTGTCAKVVDLWTARVFQLVVSDEILDEYEEVLLRKDISPKLVKDLNTAILQSAVYVIPSKRIRLINDDPEDNKFLECAESTEVKYIISGDKHLKKLGKYKSTRIISPQQFLQILAER</sequence>
<dbReference type="Gene3D" id="3.40.50.1010">
    <property type="entry name" value="5'-nuclease"/>
    <property type="match status" value="1"/>
</dbReference>
<organism evidence="2 3">
    <name type="scientific">Candidatus Desantisbacteria bacterium CG_4_10_14_0_8_um_filter_39_17</name>
    <dbReference type="NCBI Taxonomy" id="1974542"/>
    <lineage>
        <taxon>Bacteria</taxon>
        <taxon>Candidatus Desantisiibacteriota</taxon>
    </lineage>
</organism>
<evidence type="ECO:0000313" key="3">
    <source>
        <dbReference type="Proteomes" id="UP000234145"/>
    </source>
</evidence>
<proteinExistence type="predicted"/>
<evidence type="ECO:0000313" key="2">
    <source>
        <dbReference type="EMBL" id="PIZ14833.1"/>
    </source>
</evidence>
<dbReference type="InterPro" id="IPR002850">
    <property type="entry name" value="PIN_toxin-like"/>
</dbReference>
<name>A0A2H9P9G1_9BACT</name>
<dbReference type="SUPFAM" id="SSF88723">
    <property type="entry name" value="PIN domain-like"/>
    <property type="match status" value="1"/>
</dbReference>